<comment type="subcellular location">
    <subcellularLocation>
        <location evidence="1">Mitochondrion</location>
    </subcellularLocation>
</comment>
<dbReference type="InterPro" id="IPR003789">
    <property type="entry name" value="Asn/Gln_tRNA_amidoTrase-B-like"/>
</dbReference>
<dbReference type="Gene3D" id="1.10.1510.10">
    <property type="entry name" value="Uncharacterised protein YqeY/AIM41 PF09424, N-terminal domain"/>
    <property type="match status" value="1"/>
</dbReference>
<accession>A0A0L1JGL5</accession>
<name>A0A0L1JGL5_ASPN3</name>
<dbReference type="PANTHER" id="PTHR28055:SF1">
    <property type="entry name" value="ALTERED INHERITANCE OF MITOCHONDRIA PROTEIN 41, MITOCHONDRIAL"/>
    <property type="match status" value="1"/>
</dbReference>
<dbReference type="GO" id="GO:0016884">
    <property type="term" value="F:carbon-nitrogen ligase activity, with glutamine as amido-N-donor"/>
    <property type="evidence" value="ECO:0007669"/>
    <property type="project" value="UniProtKB-UniRule"/>
</dbReference>
<organism evidence="2 3">
    <name type="scientific">Aspergillus nomiae NRRL (strain ATCC 15546 / NRRL 13137 / CBS 260.88 / M93)</name>
    <dbReference type="NCBI Taxonomy" id="1509407"/>
    <lineage>
        <taxon>Eukaryota</taxon>
        <taxon>Fungi</taxon>
        <taxon>Dikarya</taxon>
        <taxon>Ascomycota</taxon>
        <taxon>Pezizomycotina</taxon>
        <taxon>Eurotiomycetes</taxon>
        <taxon>Eurotiomycetidae</taxon>
        <taxon>Eurotiales</taxon>
        <taxon>Aspergillaceae</taxon>
        <taxon>Aspergillus</taxon>
        <taxon>Aspergillus subgen. Circumdati</taxon>
    </lineage>
</organism>
<dbReference type="PANTHER" id="PTHR28055">
    <property type="entry name" value="ALTERED INHERITANCE OF MITOCHONDRIA PROTEIN 41, MITOCHONDRIAL"/>
    <property type="match status" value="1"/>
</dbReference>
<dbReference type="Proteomes" id="UP000037505">
    <property type="component" value="Unassembled WGS sequence"/>
</dbReference>
<protein>
    <recommendedName>
        <fullName evidence="1">Altered inheritance of mitochondria protein 41</fullName>
    </recommendedName>
</protein>
<evidence type="ECO:0000313" key="2">
    <source>
        <dbReference type="EMBL" id="KNG90852.1"/>
    </source>
</evidence>
<evidence type="ECO:0000313" key="3">
    <source>
        <dbReference type="Proteomes" id="UP000037505"/>
    </source>
</evidence>
<dbReference type="EMBL" id="JNOM01000008">
    <property type="protein sequence ID" value="KNG90852.1"/>
    <property type="molecule type" value="Genomic_DNA"/>
</dbReference>
<dbReference type="GeneID" id="26802730"/>
<comment type="similarity">
    <text evidence="1">Belongs to the AIM41 family.</text>
</comment>
<comment type="caution">
    <text evidence="2">The sequence shown here is derived from an EMBL/GenBank/DDBJ whole genome shotgun (WGS) entry which is preliminary data.</text>
</comment>
<dbReference type="InterPro" id="IPR042184">
    <property type="entry name" value="YqeY/Aim41_N"/>
</dbReference>
<dbReference type="InterPro" id="IPR019004">
    <property type="entry name" value="YqeY/Aim41"/>
</dbReference>
<keyword evidence="3" id="KW-1185">Reference proteome</keyword>
<reference evidence="2 3" key="1">
    <citation type="submission" date="2014-06" db="EMBL/GenBank/DDBJ databases">
        <title>The Genome of the Aflatoxigenic Filamentous Fungus Aspergillus nomius.</title>
        <authorList>
            <person name="Moore M.G."/>
            <person name="Shannon B.M."/>
            <person name="Brian M.M."/>
        </authorList>
    </citation>
    <scope>NUCLEOTIDE SEQUENCE [LARGE SCALE GENOMIC DNA]</scope>
    <source>
        <strain evidence="2 3">NRRL 13137</strain>
    </source>
</reference>
<gene>
    <name evidence="1" type="primary">AIM41</name>
    <name evidence="2" type="ORF">ANOM_000926</name>
</gene>
<dbReference type="STRING" id="1509407.A0A0L1JGL5"/>
<proteinExistence type="inferred from homology"/>
<keyword evidence="1" id="KW-0496">Mitochondrion</keyword>
<evidence type="ECO:0000256" key="1">
    <source>
        <dbReference type="RuleBase" id="RU365099"/>
    </source>
</evidence>
<dbReference type="RefSeq" id="XP_015411775.1">
    <property type="nucleotide sequence ID" value="XM_015546184.1"/>
</dbReference>
<sequence>MFRPQRLTARLNLRSVRWNSTSSPSTPPLMTKIRTDLKVAMRAKDTARLNVLRAIISETNNSLKTSSPIQTDLQLLSLIRKRMTGAKDAAQQFAEANRPDLKESEEKNVTILEEYANQVETISLDDVRQIVAQEISVLKEAGQKVEIGTLLKSLFAPGGALDGKPAERSEVAKIAKEAVSAL</sequence>
<dbReference type="SUPFAM" id="SSF89095">
    <property type="entry name" value="GatB/YqeY motif"/>
    <property type="match status" value="1"/>
</dbReference>
<dbReference type="OrthoDB" id="538640at2759"/>
<dbReference type="Pfam" id="PF09424">
    <property type="entry name" value="YqeY"/>
    <property type="match status" value="1"/>
</dbReference>
<dbReference type="GO" id="GO:0005739">
    <property type="term" value="C:mitochondrion"/>
    <property type="evidence" value="ECO:0007669"/>
    <property type="project" value="UniProtKB-SubCell"/>
</dbReference>
<dbReference type="AlphaFoldDB" id="A0A0L1JGL5"/>